<feature type="domain" description="WW" evidence="5">
    <location>
        <begin position="552"/>
        <end position="584"/>
    </location>
</feature>
<evidence type="ECO:0000256" key="1">
    <source>
        <dbReference type="ARBA" id="ARBA00022737"/>
    </source>
</evidence>
<keyword evidence="8" id="KW-1185">Reference proteome</keyword>
<dbReference type="SMART" id="SM00028">
    <property type="entry name" value="TPR"/>
    <property type="match status" value="2"/>
</dbReference>
<keyword evidence="2 3" id="KW-0802">TPR repeat</keyword>
<feature type="repeat" description="TPR" evidence="3">
    <location>
        <begin position="36"/>
        <end position="69"/>
    </location>
</feature>
<dbReference type="Proteomes" id="UP001344447">
    <property type="component" value="Unassembled WGS sequence"/>
</dbReference>
<dbReference type="EMBL" id="JAVFKY010000003">
    <property type="protein sequence ID" value="KAK5579144.1"/>
    <property type="molecule type" value="Genomic_DNA"/>
</dbReference>
<dbReference type="InterPro" id="IPR053793">
    <property type="entry name" value="PB1-like"/>
</dbReference>
<feature type="compositionally biased region" description="Polar residues" evidence="4">
    <location>
        <begin position="414"/>
        <end position="442"/>
    </location>
</feature>
<feature type="domain" description="PB1" evidence="6">
    <location>
        <begin position="306"/>
        <end position="381"/>
    </location>
</feature>
<dbReference type="CDD" id="cd00201">
    <property type="entry name" value="WW"/>
    <property type="match status" value="1"/>
</dbReference>
<feature type="compositionally biased region" description="Low complexity" evidence="4">
    <location>
        <begin position="508"/>
        <end position="549"/>
    </location>
</feature>
<feature type="compositionally biased region" description="Low complexity" evidence="4">
    <location>
        <begin position="249"/>
        <end position="269"/>
    </location>
</feature>
<dbReference type="AlphaFoldDB" id="A0AAN7TT57"/>
<dbReference type="InterPro" id="IPR036020">
    <property type="entry name" value="WW_dom_sf"/>
</dbReference>
<keyword evidence="1" id="KW-0677">Repeat</keyword>
<dbReference type="PROSITE" id="PS50005">
    <property type="entry name" value="TPR"/>
    <property type="match status" value="1"/>
</dbReference>
<accession>A0AAN7TT57</accession>
<dbReference type="Gene3D" id="1.25.40.10">
    <property type="entry name" value="Tetratricopeptide repeat domain"/>
    <property type="match status" value="1"/>
</dbReference>
<dbReference type="SUPFAM" id="SSF51045">
    <property type="entry name" value="WW domain"/>
    <property type="match status" value="1"/>
</dbReference>
<dbReference type="InterPro" id="IPR011990">
    <property type="entry name" value="TPR-like_helical_dom_sf"/>
</dbReference>
<gene>
    <name evidence="7" type="ORF">RB653_008823</name>
</gene>
<dbReference type="InterPro" id="IPR051864">
    <property type="entry name" value="NCF2_NOXA1"/>
</dbReference>
<dbReference type="SUPFAM" id="SSF48452">
    <property type="entry name" value="TPR-like"/>
    <property type="match status" value="1"/>
</dbReference>
<evidence type="ECO:0000256" key="2">
    <source>
        <dbReference type="ARBA" id="ARBA00022803"/>
    </source>
</evidence>
<dbReference type="PROSITE" id="PS51745">
    <property type="entry name" value="PB1"/>
    <property type="match status" value="1"/>
</dbReference>
<comment type="caution">
    <text evidence="7">The sequence shown here is derived from an EMBL/GenBank/DDBJ whole genome shotgun (WGS) entry which is preliminary data.</text>
</comment>
<dbReference type="PANTHER" id="PTHR15175">
    <property type="entry name" value="NEUTROPHIL CYTOSOLIC FACTOR 2, NEUTROPHIL NADPH OXIDASE FACTOR 2"/>
    <property type="match status" value="1"/>
</dbReference>
<feature type="compositionally biased region" description="Low complexity" evidence="4">
    <location>
        <begin position="453"/>
        <end position="495"/>
    </location>
</feature>
<evidence type="ECO:0000313" key="8">
    <source>
        <dbReference type="Proteomes" id="UP001344447"/>
    </source>
</evidence>
<feature type="compositionally biased region" description="Pro residues" evidence="4">
    <location>
        <begin position="231"/>
        <end position="248"/>
    </location>
</feature>
<sequence>MLKQTIKKWNQSIEQYENGSVGEALKILTSVEQGTSKINYNIGVMYIKSNNFRNAIEYFNRSIEQDKYLASSYFMRGISRHMNGELNHAIVDYDETISKLRGHEYIDYKQLGLDHKLLLAEVLFNKALALGRAGSSVALQATQCISQPSDSQEFRNQCKKIQDGSQLNFSTRPIPLTLLFKPPKVSDGPQKQRSATTSSIQPSSSSAATTPMSSSPPSYILKGPTVSTPSSTPPSTPSPKLPSTPPTPISSSPKPSFGGSSASPPSSIKSMSPIISINKALPPKPPPLPSKKLPSRPISCVIQDVKITLKVFYSDRRLIQIPVPCNLSTFKQKIELKFEISISDKFSISFQLDGEEIEIDSQVQLDKMICMEIKEINIRDVVPSSSSSSDNSYSNNNNTSSYSSSYDNKPKSSFSIPKSTTPNTRPVLAPTTTTSNNFNRNATLPKKFGSPQSSSGISNVGNSSGGPPIPTRTSPSISLLKQQQQPNQSPSINIPPKVPTSSRPKMTQSHSPPSSSYSLSSYSTSFQSTSSPSLSSSYNGSSNSGFNPSRTSPTPYPYQVLYTDDNEKYYLNTETNQTYWELPQ</sequence>
<reference evidence="7 8" key="1">
    <citation type="submission" date="2023-11" db="EMBL/GenBank/DDBJ databases">
        <title>Dfirmibasis_genome.</title>
        <authorList>
            <person name="Edelbroek B."/>
            <person name="Kjellin J."/>
            <person name="Jerlstrom-Hultqvist J."/>
            <person name="Soderbom F."/>
        </authorList>
    </citation>
    <scope>NUCLEOTIDE SEQUENCE [LARGE SCALE GENOMIC DNA]</scope>
    <source>
        <strain evidence="7 8">TNS-C-14</strain>
    </source>
</reference>
<dbReference type="PANTHER" id="PTHR15175:SF0">
    <property type="entry name" value="SH3 DOMAIN-CONTAINING PROTEIN C23A1.17"/>
    <property type="match status" value="1"/>
</dbReference>
<dbReference type="PROSITE" id="PS50020">
    <property type="entry name" value="WW_DOMAIN_2"/>
    <property type="match status" value="1"/>
</dbReference>
<evidence type="ECO:0008006" key="9">
    <source>
        <dbReference type="Google" id="ProtNLM"/>
    </source>
</evidence>
<feature type="region of interest" description="Disordered" evidence="4">
    <location>
        <begin position="178"/>
        <end position="269"/>
    </location>
</feature>
<feature type="compositionally biased region" description="Low complexity" evidence="4">
    <location>
        <begin position="194"/>
        <end position="230"/>
    </location>
</feature>
<evidence type="ECO:0000313" key="7">
    <source>
        <dbReference type="EMBL" id="KAK5579144.1"/>
    </source>
</evidence>
<organism evidence="7 8">
    <name type="scientific">Dictyostelium firmibasis</name>
    <dbReference type="NCBI Taxonomy" id="79012"/>
    <lineage>
        <taxon>Eukaryota</taxon>
        <taxon>Amoebozoa</taxon>
        <taxon>Evosea</taxon>
        <taxon>Eumycetozoa</taxon>
        <taxon>Dictyostelia</taxon>
        <taxon>Dictyosteliales</taxon>
        <taxon>Dictyosteliaceae</taxon>
        <taxon>Dictyostelium</taxon>
    </lineage>
</organism>
<evidence type="ECO:0000256" key="4">
    <source>
        <dbReference type="SAM" id="MobiDB-lite"/>
    </source>
</evidence>
<dbReference type="InterPro" id="IPR001202">
    <property type="entry name" value="WW_dom"/>
</dbReference>
<evidence type="ECO:0000259" key="5">
    <source>
        <dbReference type="PROSITE" id="PS50020"/>
    </source>
</evidence>
<evidence type="ECO:0000256" key="3">
    <source>
        <dbReference type="PROSITE-ProRule" id="PRU00339"/>
    </source>
</evidence>
<name>A0AAN7TT57_9MYCE</name>
<evidence type="ECO:0000259" key="6">
    <source>
        <dbReference type="PROSITE" id="PS51745"/>
    </source>
</evidence>
<feature type="compositionally biased region" description="Low complexity" evidence="4">
    <location>
        <begin position="383"/>
        <end position="413"/>
    </location>
</feature>
<dbReference type="InterPro" id="IPR019734">
    <property type="entry name" value="TPR_rpt"/>
</dbReference>
<feature type="region of interest" description="Disordered" evidence="4">
    <location>
        <begin position="381"/>
        <end position="558"/>
    </location>
</feature>
<protein>
    <recommendedName>
        <fullName evidence="9">NOX activator</fullName>
    </recommendedName>
</protein>
<proteinExistence type="predicted"/>